<dbReference type="Proteomes" id="UP000019184">
    <property type="component" value="Unassembled WGS sequence"/>
</dbReference>
<dbReference type="Gene3D" id="1.20.1220.20">
    <property type="entry name" value="Uncharcterised protein PF01724"/>
    <property type="match status" value="1"/>
</dbReference>
<protein>
    <recommendedName>
        <fullName evidence="3">DUF29 domain-containing protein</fullName>
    </recommendedName>
</protein>
<proteinExistence type="predicted"/>
<dbReference type="InterPro" id="IPR002636">
    <property type="entry name" value="DUF29"/>
</dbReference>
<evidence type="ECO:0000313" key="2">
    <source>
        <dbReference type="Proteomes" id="UP000019184"/>
    </source>
</evidence>
<name>A0A7U7G8B0_9GAMM</name>
<evidence type="ECO:0008006" key="3">
    <source>
        <dbReference type="Google" id="ProtNLM"/>
    </source>
</evidence>
<dbReference type="AlphaFoldDB" id="A0A7U7G8B0"/>
<evidence type="ECO:0000313" key="1">
    <source>
        <dbReference type="EMBL" id="CDH43415.1"/>
    </source>
</evidence>
<reference evidence="1 2" key="1">
    <citation type="journal article" date="2014" name="ISME J.">
        <title>Candidatus Competibacter-lineage genomes retrieved from metagenomes reveal functional metabolic diversity.</title>
        <authorList>
            <person name="McIlroy S.J."/>
            <person name="Albertsen M."/>
            <person name="Andresen E.K."/>
            <person name="Saunders A.M."/>
            <person name="Kristiansen R."/>
            <person name="Stokholm-Bjerregaard M."/>
            <person name="Nielsen K.L."/>
            <person name="Nielsen P.H."/>
        </authorList>
    </citation>
    <scope>NUCLEOTIDE SEQUENCE [LARGE SCALE GENOMIC DNA]</scope>
    <source>
        <strain evidence="1 2">Run_B_J11</strain>
    </source>
</reference>
<dbReference type="RefSeq" id="WP_034430444.1">
    <property type="nucleotide sequence ID" value="NZ_CBTK010000024.1"/>
</dbReference>
<dbReference type="EMBL" id="CBTK010000024">
    <property type="protein sequence ID" value="CDH43415.1"/>
    <property type="molecule type" value="Genomic_DNA"/>
</dbReference>
<accession>A0A7U7G8B0</accession>
<keyword evidence="2" id="KW-1185">Reference proteome</keyword>
<dbReference type="Pfam" id="PF01724">
    <property type="entry name" value="DUF29"/>
    <property type="match status" value="1"/>
</dbReference>
<gene>
    <name evidence="1" type="ORF">BN874_120066</name>
</gene>
<dbReference type="OrthoDB" id="5766125at2"/>
<dbReference type="PANTHER" id="PTHR34235">
    <property type="entry name" value="SLR1203 PROTEIN-RELATED"/>
    <property type="match status" value="1"/>
</dbReference>
<organism evidence="1 2">
    <name type="scientific">Candidatus Contendobacter odensis Run_B_J11</name>
    <dbReference type="NCBI Taxonomy" id="1400861"/>
    <lineage>
        <taxon>Bacteria</taxon>
        <taxon>Pseudomonadati</taxon>
        <taxon>Pseudomonadota</taxon>
        <taxon>Gammaproteobacteria</taxon>
        <taxon>Candidatus Competibacteraceae</taxon>
        <taxon>Candidatus Contendibacter</taxon>
    </lineage>
</organism>
<sequence>MTTAEPGVANYDHDFYLWTQQQADLLRQRQFNRVDLDVENIAEEIESMGRREKHSIRSYLFNVMMHLLKWQYQPDRRGTSWELSIHNGRDQIAWQIKDSPSLRPQLSAFIDDVYPSVRRNTAGEPGLSQATFPEQCPFTVEQIISDYWPE</sequence>
<comment type="caution">
    <text evidence="1">The sequence shown here is derived from an EMBL/GenBank/DDBJ whole genome shotgun (WGS) entry which is preliminary data.</text>
</comment>